<organism evidence="3 4">
    <name type="scientific">Shewanella aestuarii</name>
    <dbReference type="NCBI Taxonomy" id="1028752"/>
    <lineage>
        <taxon>Bacteria</taxon>
        <taxon>Pseudomonadati</taxon>
        <taxon>Pseudomonadota</taxon>
        <taxon>Gammaproteobacteria</taxon>
        <taxon>Alteromonadales</taxon>
        <taxon>Shewanellaceae</taxon>
        <taxon>Shewanella</taxon>
    </lineage>
</organism>
<feature type="compositionally biased region" description="Polar residues" evidence="1">
    <location>
        <begin position="98"/>
        <end position="109"/>
    </location>
</feature>
<dbReference type="PIRSF" id="PIRSF032038">
    <property type="entry name" value="UCP023238"/>
    <property type="match status" value="1"/>
</dbReference>
<evidence type="ECO:0000256" key="1">
    <source>
        <dbReference type="SAM" id="MobiDB-lite"/>
    </source>
</evidence>
<accession>A0A6G9QG05</accession>
<evidence type="ECO:0000256" key="2">
    <source>
        <dbReference type="SAM" id="SignalP"/>
    </source>
</evidence>
<name>A0A6G9QG05_9GAMM</name>
<feature type="signal peptide" evidence="2">
    <location>
        <begin position="1"/>
        <end position="19"/>
    </location>
</feature>
<dbReference type="AlphaFoldDB" id="A0A6G9QG05"/>
<dbReference type="InterPro" id="IPR016987">
    <property type="entry name" value="UCP023238"/>
</dbReference>
<feature type="chain" id="PRO_5026027719" evidence="2">
    <location>
        <begin position="20"/>
        <end position="193"/>
    </location>
</feature>
<reference evidence="3 4" key="1">
    <citation type="submission" date="2020-03" db="EMBL/GenBank/DDBJ databases">
        <title>Complete genome sequence of Shewanella sp.</title>
        <authorList>
            <person name="Kim Y.-S."/>
            <person name="Kim S.-J."/>
            <person name="Jung H.-K."/>
            <person name="Kim K.-H."/>
        </authorList>
    </citation>
    <scope>NUCLEOTIDE SEQUENCE [LARGE SCALE GENOMIC DNA]</scope>
    <source>
        <strain evidence="3 4">PN3F2</strain>
    </source>
</reference>
<dbReference type="EMBL" id="CP050313">
    <property type="protein sequence ID" value="QIR13450.1"/>
    <property type="molecule type" value="Genomic_DNA"/>
</dbReference>
<protein>
    <submittedName>
        <fullName evidence="3">Uncharacterized protein</fullName>
    </submittedName>
</protein>
<feature type="region of interest" description="Disordered" evidence="1">
    <location>
        <begin position="81"/>
        <end position="111"/>
    </location>
</feature>
<gene>
    <name evidence="3" type="ORF">HBH39_02175</name>
</gene>
<dbReference type="RefSeq" id="WP_167675194.1">
    <property type="nucleotide sequence ID" value="NZ_CP050313.1"/>
</dbReference>
<evidence type="ECO:0000313" key="4">
    <source>
        <dbReference type="Proteomes" id="UP000502608"/>
    </source>
</evidence>
<keyword evidence="4" id="KW-1185">Reference proteome</keyword>
<evidence type="ECO:0000313" key="3">
    <source>
        <dbReference type="EMBL" id="QIR13450.1"/>
    </source>
</evidence>
<dbReference type="KEGG" id="saes:HBH39_02175"/>
<sequence>MRLTWITASLILASTAVQANNGLEQQLSLCAVKADKLDRLMCYDDLAANLKSTTSAIKAEAVTTPVMVSAPITATSVPAVTKNTTPATSPISSATQTKNIQSQNSSQAESFGLQKRVDEEVIEQLYYQVAEVDKDPYGALIVTLTNGHVWKQTGNERYKVKKGQTIFIKKGALSSFLLGSDDRNSTTRVKRVK</sequence>
<proteinExistence type="predicted"/>
<feature type="compositionally biased region" description="Low complexity" evidence="1">
    <location>
        <begin position="84"/>
        <end position="97"/>
    </location>
</feature>
<dbReference type="Proteomes" id="UP000502608">
    <property type="component" value="Chromosome"/>
</dbReference>
<keyword evidence="2" id="KW-0732">Signal</keyword>